<dbReference type="EMBL" id="LR215973">
    <property type="protein sequence ID" value="VFB01946.1"/>
    <property type="molecule type" value="Genomic_DNA"/>
</dbReference>
<evidence type="ECO:0000313" key="1">
    <source>
        <dbReference type="EMBL" id="VFB01946.1"/>
    </source>
</evidence>
<dbReference type="Proteomes" id="UP000290439">
    <property type="component" value="Chromosome"/>
</dbReference>
<dbReference type="AlphaFoldDB" id="A0A4U8W9B2"/>
<gene>
    <name evidence="1" type="ORF">NCTC10797_05776</name>
</gene>
<evidence type="ECO:0000313" key="2">
    <source>
        <dbReference type="Proteomes" id="UP000290439"/>
    </source>
</evidence>
<protein>
    <submittedName>
        <fullName evidence="1">Uncharacterized protein</fullName>
    </submittedName>
</protein>
<organism evidence="1 2">
    <name type="scientific">Nocardia cyriacigeorgica</name>
    <dbReference type="NCBI Taxonomy" id="135487"/>
    <lineage>
        <taxon>Bacteria</taxon>
        <taxon>Bacillati</taxon>
        <taxon>Actinomycetota</taxon>
        <taxon>Actinomycetes</taxon>
        <taxon>Mycobacteriales</taxon>
        <taxon>Nocardiaceae</taxon>
        <taxon>Nocardia</taxon>
    </lineage>
</organism>
<sequence length="90" mass="9484">MAAVMSFSVPLPRTAVTVVNGSTEVFGGAERSAASGGHRPTRGMRRTARRRIDVVRGQFAGADGDRADISSVQRPLEAGDMVGVRVAEDQ</sequence>
<name>A0A4U8W9B2_9NOCA</name>
<proteinExistence type="predicted"/>
<reference evidence="1 2" key="1">
    <citation type="submission" date="2019-02" db="EMBL/GenBank/DDBJ databases">
        <authorList>
            <consortium name="Pathogen Informatics"/>
        </authorList>
    </citation>
    <scope>NUCLEOTIDE SEQUENCE [LARGE SCALE GENOMIC DNA]</scope>
    <source>
        <strain evidence="1 2">3012STDY6756504</strain>
    </source>
</reference>
<accession>A0A4U8W9B2</accession>